<dbReference type="SUPFAM" id="SSF46785">
    <property type="entry name" value="Winged helix' DNA-binding domain"/>
    <property type="match status" value="1"/>
</dbReference>
<name>A0ABM7MH77_9BURK</name>
<dbReference type="InterPro" id="IPR000847">
    <property type="entry name" value="LysR_HTH_N"/>
</dbReference>
<dbReference type="CDD" id="cd08472">
    <property type="entry name" value="PBP2_CrgA_like_3"/>
    <property type="match status" value="1"/>
</dbReference>
<feature type="domain" description="HTH lysR-type" evidence="5">
    <location>
        <begin position="2"/>
        <end position="59"/>
    </location>
</feature>
<organism evidence="6 7">
    <name type="scientific">Rhodoferax lithotrophicus</name>
    <dbReference type="NCBI Taxonomy" id="2798804"/>
    <lineage>
        <taxon>Bacteria</taxon>
        <taxon>Pseudomonadati</taxon>
        <taxon>Pseudomonadota</taxon>
        <taxon>Betaproteobacteria</taxon>
        <taxon>Burkholderiales</taxon>
        <taxon>Comamonadaceae</taxon>
        <taxon>Rhodoferax</taxon>
    </lineage>
</organism>
<dbReference type="Gene3D" id="3.40.190.290">
    <property type="match status" value="1"/>
</dbReference>
<dbReference type="SUPFAM" id="SSF53850">
    <property type="entry name" value="Periplasmic binding protein-like II"/>
    <property type="match status" value="1"/>
</dbReference>
<keyword evidence="4" id="KW-0804">Transcription</keyword>
<evidence type="ECO:0000256" key="4">
    <source>
        <dbReference type="ARBA" id="ARBA00023163"/>
    </source>
</evidence>
<dbReference type="Proteomes" id="UP000824366">
    <property type="component" value="Chromosome"/>
</dbReference>
<evidence type="ECO:0000256" key="2">
    <source>
        <dbReference type="ARBA" id="ARBA00023015"/>
    </source>
</evidence>
<dbReference type="RefSeq" id="WP_223907279.1">
    <property type="nucleotide sequence ID" value="NZ_AP024238.1"/>
</dbReference>
<dbReference type="PANTHER" id="PTHR30537">
    <property type="entry name" value="HTH-TYPE TRANSCRIPTIONAL REGULATOR"/>
    <property type="match status" value="1"/>
</dbReference>
<dbReference type="InterPro" id="IPR036388">
    <property type="entry name" value="WH-like_DNA-bd_sf"/>
</dbReference>
<evidence type="ECO:0000313" key="7">
    <source>
        <dbReference type="Proteomes" id="UP000824366"/>
    </source>
</evidence>
<keyword evidence="7" id="KW-1185">Reference proteome</keyword>
<proteinExistence type="inferred from homology"/>
<evidence type="ECO:0000256" key="3">
    <source>
        <dbReference type="ARBA" id="ARBA00023125"/>
    </source>
</evidence>
<dbReference type="Pfam" id="PF00126">
    <property type="entry name" value="HTH_1"/>
    <property type="match status" value="1"/>
</dbReference>
<dbReference type="Gene3D" id="1.10.10.10">
    <property type="entry name" value="Winged helix-like DNA-binding domain superfamily/Winged helix DNA-binding domain"/>
    <property type="match status" value="1"/>
</dbReference>
<keyword evidence="2" id="KW-0805">Transcription regulation</keyword>
<evidence type="ECO:0000313" key="6">
    <source>
        <dbReference type="EMBL" id="BCO25508.1"/>
    </source>
</evidence>
<dbReference type="InterPro" id="IPR058163">
    <property type="entry name" value="LysR-type_TF_proteobact-type"/>
</dbReference>
<dbReference type="PANTHER" id="PTHR30537:SF72">
    <property type="entry name" value="LYSR FAMILY TRANSCRIPTIONAL REGULATOR"/>
    <property type="match status" value="1"/>
</dbReference>
<evidence type="ECO:0000259" key="5">
    <source>
        <dbReference type="PROSITE" id="PS50931"/>
    </source>
</evidence>
<dbReference type="PROSITE" id="PS50931">
    <property type="entry name" value="HTH_LYSR"/>
    <property type="match status" value="1"/>
</dbReference>
<evidence type="ECO:0000256" key="1">
    <source>
        <dbReference type="ARBA" id="ARBA00009437"/>
    </source>
</evidence>
<keyword evidence="3" id="KW-0238">DNA-binding</keyword>
<dbReference type="InterPro" id="IPR005119">
    <property type="entry name" value="LysR_subst-bd"/>
</dbReference>
<dbReference type="InterPro" id="IPR036390">
    <property type="entry name" value="WH_DNA-bd_sf"/>
</dbReference>
<reference evidence="6 7" key="1">
    <citation type="journal article" date="2021" name="Microbiol. Spectr.">
        <title>A Single Bacterium Capable of Oxidation and Reduction of Iron at Circumneutral pH.</title>
        <authorList>
            <person name="Kato S."/>
            <person name="Ohkuma M."/>
        </authorList>
    </citation>
    <scope>NUCLEOTIDE SEQUENCE [LARGE SCALE GENOMIC DNA]</scope>
    <source>
        <strain evidence="6 7">MIZ03</strain>
    </source>
</reference>
<protein>
    <submittedName>
        <fullName evidence="6">HTH-type transcriptional regulator PgrR</fullName>
    </submittedName>
</protein>
<comment type="similarity">
    <text evidence="1">Belongs to the LysR transcriptional regulatory family.</text>
</comment>
<dbReference type="EMBL" id="AP024238">
    <property type="protein sequence ID" value="BCO25508.1"/>
    <property type="molecule type" value="Genomic_DNA"/>
</dbReference>
<gene>
    <name evidence="6" type="ORF">MIZ03_0369</name>
</gene>
<sequence>MPQFQAMEVFTRVVEAGSFSRAAVALGMPNATATTLIQRLEAQLGVRLLNRTTRSVSVTPDGMAYYEHCCSILAQMHDAQEALGQRHASPSGHLRVEVPTLMARWVIVPALPSFFAAYPDIQLELSCSESRTALLENGIDCAVWSGDIEDSSLVARPVGQLYLATCAAPSYLAAQGRPTHPRDLATHRCVQHLFQHSGRLAEWTFAKDSDYLKIPMKGSLCVNDENSYLAAAEAGLGIARIPAFVLKEAMQRGSLDPVLSEWLPDPLPLNVVYPQRRHLSGKVRVFVDWIAALFKEHDGIQLRSSVHFAGG</sequence>
<dbReference type="Pfam" id="PF03466">
    <property type="entry name" value="LysR_substrate"/>
    <property type="match status" value="1"/>
</dbReference>
<accession>A0ABM7MH77</accession>